<evidence type="ECO:0000313" key="7">
    <source>
        <dbReference type="Proteomes" id="UP000193978"/>
    </source>
</evidence>
<dbReference type="AlphaFoldDB" id="A0A1W6N0D6"/>
<dbReference type="GO" id="GO:0046872">
    <property type="term" value="F:metal ion binding"/>
    <property type="evidence" value="ECO:0007669"/>
    <property type="project" value="UniProtKB-KW"/>
</dbReference>
<evidence type="ECO:0000313" key="6">
    <source>
        <dbReference type="EMBL" id="ARN83292.1"/>
    </source>
</evidence>
<dbReference type="SUPFAM" id="SSF88713">
    <property type="entry name" value="Glycoside hydrolase/deacetylase"/>
    <property type="match status" value="1"/>
</dbReference>
<dbReference type="GO" id="GO:0016787">
    <property type="term" value="F:hydrolase activity"/>
    <property type="evidence" value="ECO:0007669"/>
    <property type="project" value="UniProtKB-KW"/>
</dbReference>
<sequence length="283" mass="31330">MSTKATITLCADDYGLTYGVSRGILEALKARRLSAVSALVTGPRWPALGHELMRGGFDADIGLHLNLTLGEPLGSMPQFAKQGVFPPIRELVRAARQGKLPLAEIRAEISRQLDRFEAVMGRPPDFVDGHQHVQVLPDIRDELLEELAQRGLKGRCWLRDSGDALARILARGAQIKKALLLRYLSSDFGRDAALAGFAVNQGFSGFSDFRPGEDYAKLFKSYLRARGPRHLIMCHPGYVDDELRELDPVTVTREQELAFLLSPRFEAALAKKRLQLGRLSTAV</sequence>
<dbReference type="Pfam" id="PF04794">
    <property type="entry name" value="YdjC"/>
    <property type="match status" value="1"/>
</dbReference>
<keyword evidence="4" id="KW-0460">Magnesium</keyword>
<dbReference type="KEGG" id="mbry:B1812_02150"/>
<keyword evidence="7" id="KW-1185">Reference proteome</keyword>
<keyword evidence="5" id="KW-0119">Carbohydrate metabolism</keyword>
<evidence type="ECO:0000256" key="1">
    <source>
        <dbReference type="ARBA" id="ARBA00001946"/>
    </source>
</evidence>
<dbReference type="Gene3D" id="3.20.20.370">
    <property type="entry name" value="Glycoside hydrolase/deacetylase"/>
    <property type="match status" value="1"/>
</dbReference>
<proteinExistence type="predicted"/>
<evidence type="ECO:0000256" key="5">
    <source>
        <dbReference type="ARBA" id="ARBA00023277"/>
    </source>
</evidence>
<reference evidence="6 7" key="1">
    <citation type="submission" date="2017-02" db="EMBL/GenBank/DDBJ databases">
        <authorList>
            <person name="Peterson S.W."/>
        </authorList>
    </citation>
    <scope>NUCLEOTIDE SEQUENCE [LARGE SCALE GENOMIC DNA]</scope>
    <source>
        <strain evidence="6 7">S285</strain>
    </source>
</reference>
<dbReference type="PANTHER" id="PTHR31609:SF1">
    <property type="entry name" value="CARBOHYDRATE DEACETYLASE"/>
    <property type="match status" value="1"/>
</dbReference>
<dbReference type="GO" id="GO:0005975">
    <property type="term" value="P:carbohydrate metabolic process"/>
    <property type="evidence" value="ECO:0007669"/>
    <property type="project" value="InterPro"/>
</dbReference>
<keyword evidence="3" id="KW-0378">Hydrolase</keyword>
<evidence type="ECO:0000256" key="3">
    <source>
        <dbReference type="ARBA" id="ARBA00022801"/>
    </source>
</evidence>
<accession>A0A1W6N0D6</accession>
<comment type="cofactor">
    <cofactor evidence="1">
        <name>Mg(2+)</name>
        <dbReference type="ChEBI" id="CHEBI:18420"/>
    </cofactor>
</comment>
<name>A0A1W6N0D6_9HYPH</name>
<dbReference type="Proteomes" id="UP000193978">
    <property type="component" value="Chromosome"/>
</dbReference>
<organism evidence="6 7">
    <name type="scientific">Methylocystis bryophila</name>
    <dbReference type="NCBI Taxonomy" id="655015"/>
    <lineage>
        <taxon>Bacteria</taxon>
        <taxon>Pseudomonadati</taxon>
        <taxon>Pseudomonadota</taxon>
        <taxon>Alphaproteobacteria</taxon>
        <taxon>Hyphomicrobiales</taxon>
        <taxon>Methylocystaceae</taxon>
        <taxon>Methylocystis</taxon>
    </lineage>
</organism>
<dbReference type="InterPro" id="IPR006879">
    <property type="entry name" value="YdjC-like"/>
</dbReference>
<dbReference type="CDD" id="cd10807">
    <property type="entry name" value="YdjC_like_3"/>
    <property type="match status" value="1"/>
</dbReference>
<dbReference type="STRING" id="655015.B1812_02150"/>
<dbReference type="InterPro" id="IPR011330">
    <property type="entry name" value="Glyco_hydro/deAcase_b/a-brl"/>
</dbReference>
<dbReference type="EMBL" id="CP019948">
    <property type="protein sequence ID" value="ARN83292.1"/>
    <property type="molecule type" value="Genomic_DNA"/>
</dbReference>
<protein>
    <recommendedName>
        <fullName evidence="8">ChbG/HpnK family deacetylase</fullName>
    </recommendedName>
</protein>
<dbReference type="PANTHER" id="PTHR31609">
    <property type="entry name" value="YDJC DEACETYLASE FAMILY MEMBER"/>
    <property type="match status" value="1"/>
</dbReference>
<keyword evidence="2" id="KW-0479">Metal-binding</keyword>
<dbReference type="GO" id="GO:0019213">
    <property type="term" value="F:deacetylase activity"/>
    <property type="evidence" value="ECO:0007669"/>
    <property type="project" value="TreeGrafter"/>
</dbReference>
<evidence type="ECO:0000256" key="4">
    <source>
        <dbReference type="ARBA" id="ARBA00022842"/>
    </source>
</evidence>
<evidence type="ECO:0000256" key="2">
    <source>
        <dbReference type="ARBA" id="ARBA00022723"/>
    </source>
</evidence>
<gene>
    <name evidence="6" type="ORF">B1812_02150</name>
</gene>
<dbReference type="RefSeq" id="WP_085773437.1">
    <property type="nucleotide sequence ID" value="NZ_AP027149.1"/>
</dbReference>
<dbReference type="OrthoDB" id="9774177at2"/>
<evidence type="ECO:0008006" key="8">
    <source>
        <dbReference type="Google" id="ProtNLM"/>
    </source>
</evidence>